<protein>
    <submittedName>
        <fullName evidence="1">Uncharacterized protein</fullName>
    </submittedName>
</protein>
<evidence type="ECO:0000313" key="1">
    <source>
        <dbReference type="EMBL" id="KAK6805589.1"/>
    </source>
</evidence>
<organism evidence="1 2">
    <name type="scientific">Solanum bulbocastanum</name>
    <name type="common">Wild potato</name>
    <dbReference type="NCBI Taxonomy" id="147425"/>
    <lineage>
        <taxon>Eukaryota</taxon>
        <taxon>Viridiplantae</taxon>
        <taxon>Streptophyta</taxon>
        <taxon>Embryophyta</taxon>
        <taxon>Tracheophyta</taxon>
        <taxon>Spermatophyta</taxon>
        <taxon>Magnoliopsida</taxon>
        <taxon>eudicotyledons</taxon>
        <taxon>Gunneridae</taxon>
        <taxon>Pentapetalae</taxon>
        <taxon>asterids</taxon>
        <taxon>lamiids</taxon>
        <taxon>Solanales</taxon>
        <taxon>Solanaceae</taxon>
        <taxon>Solanoideae</taxon>
        <taxon>Solaneae</taxon>
        <taxon>Solanum</taxon>
    </lineage>
</organism>
<dbReference type="EMBL" id="JBANQN010000001">
    <property type="protein sequence ID" value="KAK6805589.1"/>
    <property type="molecule type" value="Genomic_DNA"/>
</dbReference>
<dbReference type="AlphaFoldDB" id="A0AAN8YS17"/>
<sequence length="133" mass="15165">MRAQNGTLCTIKNKNIHNNLKSSNFILKDSLLIAKNILRLRGSNWAVIIHLDGRKRGLCRRYMTFHIRGIRASEKSNWNQMAKMMTVETLELTHLAFYIQGSLESLTLNFGVSDLISKLNMQAQLCTIAGISW</sequence>
<reference evidence="1 2" key="1">
    <citation type="submission" date="2024-02" db="EMBL/GenBank/DDBJ databases">
        <title>de novo genome assembly of Solanum bulbocastanum strain 11H21.</title>
        <authorList>
            <person name="Hosaka A.J."/>
        </authorList>
    </citation>
    <scope>NUCLEOTIDE SEQUENCE [LARGE SCALE GENOMIC DNA]</scope>
    <source>
        <tissue evidence="1">Young leaves</tissue>
    </source>
</reference>
<dbReference type="Proteomes" id="UP001371456">
    <property type="component" value="Unassembled WGS sequence"/>
</dbReference>
<name>A0AAN8YS17_SOLBU</name>
<proteinExistence type="predicted"/>
<accession>A0AAN8YS17</accession>
<comment type="caution">
    <text evidence="1">The sequence shown here is derived from an EMBL/GenBank/DDBJ whole genome shotgun (WGS) entry which is preliminary data.</text>
</comment>
<gene>
    <name evidence="1" type="ORF">RDI58_003374</name>
</gene>
<evidence type="ECO:0000313" key="2">
    <source>
        <dbReference type="Proteomes" id="UP001371456"/>
    </source>
</evidence>
<keyword evidence="2" id="KW-1185">Reference proteome</keyword>